<feature type="transmembrane region" description="Helical" evidence="7">
    <location>
        <begin position="194"/>
        <end position="213"/>
    </location>
</feature>
<dbReference type="Proteomes" id="UP001497497">
    <property type="component" value="Unassembled WGS sequence"/>
</dbReference>
<keyword evidence="2 7" id="KW-0812">Transmembrane</keyword>
<sequence>MIYDIGYGITTVALLISLTIFIYFKSLRCLRNSIHCNFMAALLFTNLKWISLRLNKVASLPKGMCQAVVTLSTYFHIAIFFWMFVEGLYLFTIILWAFSAQKIRLWYYLIIGWGKSTVNKSFTRSQNSSLALSSRCWLPEEKYDSIDYIYKGPIIAVLLINVFFITVIIWVLVTKLKASNTLETRQYRKALKAIVVLFPLLGVTYILFIQTPYHSTEVKFVLEHVNALLQSLQGLFVAIFYCFLNGEVQSVIRQKINAIQESRTFSRYSKTTFFSSPRRSSCYALAVTNCNGKSSSDRKSTGSGSVQIKLSRIEPETEASASMMDNML</sequence>
<reference evidence="9 10" key="1">
    <citation type="submission" date="2024-04" db="EMBL/GenBank/DDBJ databases">
        <authorList>
            <consortium name="Genoscope - CEA"/>
            <person name="William W."/>
        </authorList>
    </citation>
    <scope>NUCLEOTIDE SEQUENCE [LARGE SCALE GENOMIC DNA]</scope>
</reference>
<evidence type="ECO:0000256" key="1">
    <source>
        <dbReference type="ARBA" id="ARBA00004141"/>
    </source>
</evidence>
<dbReference type="GO" id="GO:0017046">
    <property type="term" value="F:peptide hormone binding"/>
    <property type="evidence" value="ECO:0007669"/>
    <property type="project" value="TreeGrafter"/>
</dbReference>
<dbReference type="GO" id="GO:0005886">
    <property type="term" value="C:plasma membrane"/>
    <property type="evidence" value="ECO:0007669"/>
    <property type="project" value="TreeGrafter"/>
</dbReference>
<dbReference type="GO" id="GO:0007166">
    <property type="term" value="P:cell surface receptor signaling pathway"/>
    <property type="evidence" value="ECO:0007669"/>
    <property type="project" value="InterPro"/>
</dbReference>
<protein>
    <recommendedName>
        <fullName evidence="8">G-protein coupled receptors family 2 profile 2 domain-containing protein</fullName>
    </recommendedName>
</protein>
<feature type="transmembrane region" description="Helical" evidence="7">
    <location>
        <begin position="225"/>
        <end position="244"/>
    </location>
</feature>
<feature type="transmembrane region" description="Helical" evidence="7">
    <location>
        <begin position="6"/>
        <end position="24"/>
    </location>
</feature>
<dbReference type="PROSITE" id="PS50261">
    <property type="entry name" value="G_PROTEIN_RECEP_F2_4"/>
    <property type="match status" value="1"/>
</dbReference>
<evidence type="ECO:0000256" key="6">
    <source>
        <dbReference type="ARBA" id="ARBA00023157"/>
    </source>
</evidence>
<evidence type="ECO:0000256" key="4">
    <source>
        <dbReference type="ARBA" id="ARBA00022989"/>
    </source>
</evidence>
<dbReference type="EMBL" id="CAXITT010000292">
    <property type="protein sequence ID" value="CAL1538254.1"/>
    <property type="molecule type" value="Genomic_DNA"/>
</dbReference>
<feature type="domain" description="G-protein coupled receptors family 2 profile 2" evidence="8">
    <location>
        <begin position="1"/>
        <end position="245"/>
    </location>
</feature>
<dbReference type="Pfam" id="PF00002">
    <property type="entry name" value="7tm_2"/>
    <property type="match status" value="1"/>
</dbReference>
<dbReference type="InterPro" id="IPR017981">
    <property type="entry name" value="GPCR_2-like_7TM"/>
</dbReference>
<dbReference type="PANTHER" id="PTHR45620">
    <property type="entry name" value="PDF RECEPTOR-LIKE PROTEIN-RELATED"/>
    <property type="match status" value="1"/>
</dbReference>
<dbReference type="PANTHER" id="PTHR45620:SF15">
    <property type="entry name" value="DIURETIC HORMONE 44 RECEPTOR 1-RELATED"/>
    <property type="match status" value="1"/>
</dbReference>
<comment type="subcellular location">
    <subcellularLocation>
        <location evidence="1">Membrane</location>
        <topology evidence="1">Multi-pass membrane protein</topology>
    </subcellularLocation>
</comment>
<comment type="caution">
    <text evidence="9">The sequence shown here is derived from an EMBL/GenBank/DDBJ whole genome shotgun (WGS) entry which is preliminary data.</text>
</comment>
<evidence type="ECO:0000256" key="7">
    <source>
        <dbReference type="SAM" id="Phobius"/>
    </source>
</evidence>
<evidence type="ECO:0000256" key="5">
    <source>
        <dbReference type="ARBA" id="ARBA00023136"/>
    </source>
</evidence>
<evidence type="ECO:0000256" key="3">
    <source>
        <dbReference type="ARBA" id="ARBA00022729"/>
    </source>
</evidence>
<keyword evidence="3" id="KW-0732">Signal</keyword>
<keyword evidence="10" id="KW-1185">Reference proteome</keyword>
<accession>A0AAV2HVQ4</accession>
<gene>
    <name evidence="9" type="ORF">GSLYS_00012075001</name>
</gene>
<dbReference type="Gene3D" id="1.20.1070.10">
    <property type="entry name" value="Rhodopsin 7-helix transmembrane proteins"/>
    <property type="match status" value="1"/>
</dbReference>
<dbReference type="InterPro" id="IPR003051">
    <property type="entry name" value="GPCR_2_CRF_rcpt"/>
</dbReference>
<dbReference type="InterPro" id="IPR050332">
    <property type="entry name" value="GPCR_2"/>
</dbReference>
<keyword evidence="6" id="KW-1015">Disulfide bond</keyword>
<keyword evidence="5 7" id="KW-0472">Membrane</keyword>
<dbReference type="AlphaFoldDB" id="A0AAV2HVQ4"/>
<feature type="transmembrane region" description="Helical" evidence="7">
    <location>
        <begin position="74"/>
        <end position="98"/>
    </location>
</feature>
<organism evidence="9 10">
    <name type="scientific">Lymnaea stagnalis</name>
    <name type="common">Great pond snail</name>
    <name type="synonym">Helix stagnalis</name>
    <dbReference type="NCBI Taxonomy" id="6523"/>
    <lineage>
        <taxon>Eukaryota</taxon>
        <taxon>Metazoa</taxon>
        <taxon>Spiralia</taxon>
        <taxon>Lophotrochozoa</taxon>
        <taxon>Mollusca</taxon>
        <taxon>Gastropoda</taxon>
        <taxon>Heterobranchia</taxon>
        <taxon>Euthyneura</taxon>
        <taxon>Panpulmonata</taxon>
        <taxon>Hygrophila</taxon>
        <taxon>Lymnaeoidea</taxon>
        <taxon>Lymnaeidae</taxon>
        <taxon>Lymnaea</taxon>
    </lineage>
</organism>
<evidence type="ECO:0000259" key="8">
    <source>
        <dbReference type="PROSITE" id="PS50261"/>
    </source>
</evidence>
<dbReference type="InterPro" id="IPR000832">
    <property type="entry name" value="GPCR_2_secretin-like"/>
</dbReference>
<dbReference type="GO" id="GO:0007188">
    <property type="term" value="P:adenylate cyclase-modulating G protein-coupled receptor signaling pathway"/>
    <property type="evidence" value="ECO:0007669"/>
    <property type="project" value="TreeGrafter"/>
</dbReference>
<feature type="transmembrane region" description="Helical" evidence="7">
    <location>
        <begin position="148"/>
        <end position="173"/>
    </location>
</feature>
<name>A0AAV2HVQ4_LYMST</name>
<evidence type="ECO:0000313" key="10">
    <source>
        <dbReference type="Proteomes" id="UP001497497"/>
    </source>
</evidence>
<dbReference type="InterPro" id="IPR017983">
    <property type="entry name" value="GPCR_2_secretin-like_CS"/>
</dbReference>
<dbReference type="PROSITE" id="PS00650">
    <property type="entry name" value="G_PROTEIN_RECEP_F2_2"/>
    <property type="match status" value="1"/>
</dbReference>
<proteinExistence type="predicted"/>
<keyword evidence="4 7" id="KW-1133">Transmembrane helix</keyword>
<dbReference type="PRINTS" id="PR00249">
    <property type="entry name" value="GPCRSECRETIN"/>
</dbReference>
<dbReference type="GO" id="GO:0008528">
    <property type="term" value="F:G protein-coupled peptide receptor activity"/>
    <property type="evidence" value="ECO:0007669"/>
    <property type="project" value="TreeGrafter"/>
</dbReference>
<evidence type="ECO:0000256" key="2">
    <source>
        <dbReference type="ARBA" id="ARBA00022692"/>
    </source>
</evidence>
<evidence type="ECO:0000313" key="9">
    <source>
        <dbReference type="EMBL" id="CAL1538254.1"/>
    </source>
</evidence>
<dbReference type="PRINTS" id="PR01279">
    <property type="entry name" value="CRFRECEPTOR"/>
</dbReference>